<evidence type="ECO:0000313" key="1">
    <source>
        <dbReference type="EMBL" id="KAJ7084523.1"/>
    </source>
</evidence>
<reference evidence="1" key="1">
    <citation type="submission" date="2023-03" db="EMBL/GenBank/DDBJ databases">
        <title>Massive genome expansion in bonnet fungi (Mycena s.s.) driven by repeated elements and novel gene families across ecological guilds.</title>
        <authorList>
            <consortium name="Lawrence Berkeley National Laboratory"/>
            <person name="Harder C.B."/>
            <person name="Miyauchi S."/>
            <person name="Viragh M."/>
            <person name="Kuo A."/>
            <person name="Thoen E."/>
            <person name="Andreopoulos B."/>
            <person name="Lu D."/>
            <person name="Skrede I."/>
            <person name="Drula E."/>
            <person name="Henrissat B."/>
            <person name="Morin E."/>
            <person name="Kohler A."/>
            <person name="Barry K."/>
            <person name="LaButti K."/>
            <person name="Morin E."/>
            <person name="Salamov A."/>
            <person name="Lipzen A."/>
            <person name="Mereny Z."/>
            <person name="Hegedus B."/>
            <person name="Baldrian P."/>
            <person name="Stursova M."/>
            <person name="Weitz H."/>
            <person name="Taylor A."/>
            <person name="Grigoriev I.V."/>
            <person name="Nagy L.G."/>
            <person name="Martin F."/>
            <person name="Kauserud H."/>
        </authorList>
    </citation>
    <scope>NUCLEOTIDE SEQUENCE</scope>
    <source>
        <strain evidence="1">CBHHK173m</strain>
    </source>
</reference>
<comment type="caution">
    <text evidence="1">The sequence shown here is derived from an EMBL/GenBank/DDBJ whole genome shotgun (WGS) entry which is preliminary data.</text>
</comment>
<keyword evidence="2" id="KW-1185">Reference proteome</keyword>
<dbReference type="AlphaFoldDB" id="A0AAD6XSM6"/>
<dbReference type="Proteomes" id="UP001222325">
    <property type="component" value="Unassembled WGS sequence"/>
</dbReference>
<dbReference type="EMBL" id="JARJCN010000037">
    <property type="protein sequence ID" value="KAJ7084523.1"/>
    <property type="molecule type" value="Genomic_DNA"/>
</dbReference>
<accession>A0AAD6XSM6</accession>
<proteinExistence type="predicted"/>
<gene>
    <name evidence="1" type="ORF">B0H15DRAFT_848061</name>
</gene>
<sequence>MLQPHGLLFDHVIVNHSRYAASSRTSSPQNSLLAVRSSALPNAPTWVGELRAIFAIEQPGTGTVHRFGFMRWFRPTAAHLSGTVWSDFSSLNVQVWDADSYLMPAESGPELLIDLQNIVSHAVRMDIVIRGQKYWATILTGRG</sequence>
<protein>
    <submittedName>
        <fullName evidence="1">Uncharacterized protein</fullName>
    </submittedName>
</protein>
<name>A0AAD6XSM6_9AGAR</name>
<organism evidence="1 2">
    <name type="scientific">Mycena belliarum</name>
    <dbReference type="NCBI Taxonomy" id="1033014"/>
    <lineage>
        <taxon>Eukaryota</taxon>
        <taxon>Fungi</taxon>
        <taxon>Dikarya</taxon>
        <taxon>Basidiomycota</taxon>
        <taxon>Agaricomycotina</taxon>
        <taxon>Agaricomycetes</taxon>
        <taxon>Agaricomycetidae</taxon>
        <taxon>Agaricales</taxon>
        <taxon>Marasmiineae</taxon>
        <taxon>Mycenaceae</taxon>
        <taxon>Mycena</taxon>
    </lineage>
</organism>
<evidence type="ECO:0000313" key="2">
    <source>
        <dbReference type="Proteomes" id="UP001222325"/>
    </source>
</evidence>